<protein>
    <submittedName>
        <fullName evidence="1">Uncharacterized protein</fullName>
    </submittedName>
</protein>
<evidence type="ECO:0000313" key="2">
    <source>
        <dbReference type="Proteomes" id="UP000278351"/>
    </source>
</evidence>
<dbReference type="Proteomes" id="UP000278351">
    <property type="component" value="Unassembled WGS sequence"/>
</dbReference>
<dbReference type="EMBL" id="RPDH01000001">
    <property type="protein sequence ID" value="RPE12637.1"/>
    <property type="molecule type" value="Genomic_DNA"/>
</dbReference>
<dbReference type="AlphaFoldDB" id="A0A3N4Q9B5"/>
<reference evidence="1 2" key="1">
    <citation type="submission" date="2018-11" db="EMBL/GenBank/DDBJ databases">
        <title>Chitinophaga lutea sp.nov., isolate from arsenic contaminated soil.</title>
        <authorList>
            <person name="Zong Y."/>
        </authorList>
    </citation>
    <scope>NUCLEOTIDE SEQUENCE [LARGE SCALE GENOMIC DNA]</scope>
    <source>
        <strain evidence="1 2">ZY74</strain>
    </source>
</reference>
<keyword evidence="2" id="KW-1185">Reference proteome</keyword>
<comment type="caution">
    <text evidence="1">The sequence shown here is derived from an EMBL/GenBank/DDBJ whole genome shotgun (WGS) entry which is preliminary data.</text>
</comment>
<name>A0A3N4Q9B5_9BACT</name>
<proteinExistence type="predicted"/>
<organism evidence="1 2">
    <name type="scientific">Chitinophaga lutea</name>
    <dbReference type="NCBI Taxonomy" id="2488634"/>
    <lineage>
        <taxon>Bacteria</taxon>
        <taxon>Pseudomonadati</taxon>
        <taxon>Bacteroidota</taxon>
        <taxon>Chitinophagia</taxon>
        <taxon>Chitinophagales</taxon>
        <taxon>Chitinophagaceae</taxon>
        <taxon>Chitinophaga</taxon>
    </lineage>
</organism>
<evidence type="ECO:0000313" key="1">
    <source>
        <dbReference type="EMBL" id="RPE12637.1"/>
    </source>
</evidence>
<sequence>MHKMQGVYHTDIKDPVYNGSGGQRQIIMVLGVCNGMQAAGLMWTMDIVWCWIYEMDVNDGAGEHDG</sequence>
<accession>A0A3N4Q9B5</accession>
<gene>
    <name evidence="1" type="ORF">EGT74_03560</name>
</gene>